<dbReference type="GO" id="GO:0005737">
    <property type="term" value="C:cytoplasm"/>
    <property type="evidence" value="ECO:0007669"/>
    <property type="project" value="TreeGrafter"/>
</dbReference>
<dbReference type="Gene3D" id="3.40.50.1240">
    <property type="entry name" value="Phosphoglycerate mutase-like"/>
    <property type="match status" value="1"/>
</dbReference>
<dbReference type="Proteomes" id="UP000679179">
    <property type="component" value="Unassembled WGS sequence"/>
</dbReference>
<dbReference type="AlphaFoldDB" id="A0A919RYY2"/>
<dbReference type="EMBL" id="BOPZ01000005">
    <property type="protein sequence ID" value="GIM28286.1"/>
    <property type="molecule type" value="Genomic_DNA"/>
</dbReference>
<feature type="active site" description="Tele-phosphohistidine intermediate" evidence="3">
    <location>
        <position position="9"/>
    </location>
</feature>
<dbReference type="InterPro" id="IPR001345">
    <property type="entry name" value="PG/BPGM_mutase_AS"/>
</dbReference>
<dbReference type="SMART" id="SM00855">
    <property type="entry name" value="PGAM"/>
    <property type="match status" value="1"/>
</dbReference>
<dbReference type="InterPro" id="IPR013078">
    <property type="entry name" value="His_Pase_superF_clade-1"/>
</dbReference>
<dbReference type="RefSeq" id="WP_212903023.1">
    <property type="nucleotide sequence ID" value="NZ_BOPZ01000005.1"/>
</dbReference>
<evidence type="ECO:0000256" key="5">
    <source>
        <dbReference type="PIRSR" id="PIRSR613078-3"/>
    </source>
</evidence>
<gene>
    <name evidence="6" type="primary">pgm</name>
    <name evidence="6" type="ORF">CPJCM30710_09520</name>
</gene>
<evidence type="ECO:0000313" key="6">
    <source>
        <dbReference type="EMBL" id="GIM28286.1"/>
    </source>
</evidence>
<dbReference type="InterPro" id="IPR050275">
    <property type="entry name" value="PGM_Phosphatase"/>
</dbReference>
<dbReference type="PANTHER" id="PTHR48100:SF1">
    <property type="entry name" value="HISTIDINE PHOSPHATASE FAMILY PROTEIN-RELATED"/>
    <property type="match status" value="1"/>
</dbReference>
<sequence>MTTLYLTRHGETLWNVDKRMQGWGNSPLTDLGIKQAESLSERLKDEVIDVIYSSPIERAYKTAEILKRGRNIDIITHEGLKEIHVGEWEGLTLDEISRSELYGEQLQNYFYNPNKYKPFGGETIDALSERCEKAIKEIITENKEKKILIVTHGIALKMIMMYFMKVTKEEIMKLPVMGQAGLTQIEVYDDNFDIILNNDISHYGRDFTTKGW</sequence>
<keyword evidence="2" id="KW-0413">Isomerase</keyword>
<organism evidence="6 7">
    <name type="scientific">Clostridium polyendosporum</name>
    <dbReference type="NCBI Taxonomy" id="69208"/>
    <lineage>
        <taxon>Bacteria</taxon>
        <taxon>Bacillati</taxon>
        <taxon>Bacillota</taxon>
        <taxon>Clostridia</taxon>
        <taxon>Eubacteriales</taxon>
        <taxon>Clostridiaceae</taxon>
        <taxon>Clostridium</taxon>
    </lineage>
</organism>
<dbReference type="Pfam" id="PF00300">
    <property type="entry name" value="His_Phos_1"/>
    <property type="match status" value="1"/>
</dbReference>
<accession>A0A919RYY2</accession>
<name>A0A919RYY2_9CLOT</name>
<feature type="binding site" evidence="4">
    <location>
        <begin position="8"/>
        <end position="15"/>
    </location>
    <ligand>
        <name>substrate</name>
    </ligand>
</feature>
<evidence type="ECO:0000256" key="4">
    <source>
        <dbReference type="PIRSR" id="PIRSR613078-2"/>
    </source>
</evidence>
<evidence type="ECO:0000256" key="1">
    <source>
        <dbReference type="ARBA" id="ARBA00023152"/>
    </source>
</evidence>
<evidence type="ECO:0000313" key="7">
    <source>
        <dbReference type="Proteomes" id="UP000679179"/>
    </source>
</evidence>
<dbReference type="CDD" id="cd07067">
    <property type="entry name" value="HP_PGM_like"/>
    <property type="match status" value="1"/>
</dbReference>
<feature type="site" description="Transition state stabilizer" evidence="5">
    <location>
        <position position="152"/>
    </location>
</feature>
<feature type="active site" description="Proton donor/acceptor" evidence="3">
    <location>
        <position position="82"/>
    </location>
</feature>
<proteinExistence type="predicted"/>
<comment type="caution">
    <text evidence="6">The sequence shown here is derived from an EMBL/GenBank/DDBJ whole genome shotgun (WGS) entry which is preliminary data.</text>
</comment>
<dbReference type="PROSITE" id="PS00175">
    <property type="entry name" value="PG_MUTASE"/>
    <property type="match status" value="1"/>
</dbReference>
<dbReference type="PIRSF" id="PIRSF000709">
    <property type="entry name" value="6PFK_2-Ptase"/>
    <property type="match status" value="1"/>
</dbReference>
<dbReference type="SUPFAM" id="SSF53254">
    <property type="entry name" value="Phosphoglycerate mutase-like"/>
    <property type="match status" value="1"/>
</dbReference>
<dbReference type="GO" id="GO:0016791">
    <property type="term" value="F:phosphatase activity"/>
    <property type="evidence" value="ECO:0007669"/>
    <property type="project" value="TreeGrafter"/>
</dbReference>
<dbReference type="InterPro" id="IPR029033">
    <property type="entry name" value="His_PPase_superfam"/>
</dbReference>
<keyword evidence="7" id="KW-1185">Reference proteome</keyword>
<evidence type="ECO:0000256" key="3">
    <source>
        <dbReference type="PIRSR" id="PIRSR613078-1"/>
    </source>
</evidence>
<feature type="binding site" evidence="4">
    <location>
        <position position="58"/>
    </location>
    <ligand>
        <name>substrate</name>
    </ligand>
</feature>
<reference evidence="6" key="1">
    <citation type="submission" date="2021-03" db="EMBL/GenBank/DDBJ databases">
        <title>Taxonomic study of Clostridium polyendosporum from meadow-gley soil under rice.</title>
        <authorList>
            <person name="Kobayashi H."/>
            <person name="Tanizawa Y."/>
            <person name="Yagura M."/>
        </authorList>
    </citation>
    <scope>NUCLEOTIDE SEQUENCE</scope>
    <source>
        <strain evidence="6">JCM 30710</strain>
    </source>
</reference>
<evidence type="ECO:0000256" key="2">
    <source>
        <dbReference type="ARBA" id="ARBA00023235"/>
    </source>
</evidence>
<protein>
    <submittedName>
        <fullName evidence="6">Phosphatase</fullName>
    </submittedName>
</protein>
<keyword evidence="1" id="KW-0324">Glycolysis</keyword>
<dbReference type="PANTHER" id="PTHR48100">
    <property type="entry name" value="BROAD-SPECIFICITY PHOSPHATASE YOR283W-RELATED"/>
    <property type="match status" value="1"/>
</dbReference>